<dbReference type="GO" id="GO:0003700">
    <property type="term" value="F:DNA-binding transcription factor activity"/>
    <property type="evidence" value="ECO:0007669"/>
    <property type="project" value="TreeGrafter"/>
</dbReference>
<evidence type="ECO:0000256" key="2">
    <source>
        <dbReference type="ARBA" id="ARBA00023015"/>
    </source>
</evidence>
<dbReference type="PRINTS" id="PR00036">
    <property type="entry name" value="HTHLACI"/>
</dbReference>
<proteinExistence type="predicted"/>
<dbReference type="PANTHER" id="PTHR30146:SF109">
    <property type="entry name" value="HTH-TYPE TRANSCRIPTIONAL REGULATOR GALS"/>
    <property type="match status" value="1"/>
</dbReference>
<dbReference type="SUPFAM" id="SSF47413">
    <property type="entry name" value="lambda repressor-like DNA-binding domains"/>
    <property type="match status" value="1"/>
</dbReference>
<accession>A0AAW9A8L5</accession>
<feature type="domain" description="HTH cro/C1-type" evidence="6">
    <location>
        <begin position="2"/>
        <end position="53"/>
    </location>
</feature>
<evidence type="ECO:0000256" key="1">
    <source>
        <dbReference type="ARBA" id="ARBA00019435"/>
    </source>
</evidence>
<dbReference type="CDD" id="cd01392">
    <property type="entry name" value="HTH_LacI"/>
    <property type="match status" value="1"/>
</dbReference>
<dbReference type="AlphaFoldDB" id="A0AAW9A8L5"/>
<comment type="caution">
    <text evidence="7">The sequence shown here is derived from an EMBL/GenBank/DDBJ whole genome shotgun (WGS) entry which is preliminary data.</text>
</comment>
<name>A0AAW9A8L5_9BACL</name>
<dbReference type="Proteomes" id="UP001271648">
    <property type="component" value="Unassembled WGS sequence"/>
</dbReference>
<dbReference type="SUPFAM" id="SSF53822">
    <property type="entry name" value="Periplasmic binding protein-like I"/>
    <property type="match status" value="1"/>
</dbReference>
<dbReference type="PROSITE" id="PS50932">
    <property type="entry name" value="HTH_LACI_2"/>
    <property type="match status" value="1"/>
</dbReference>
<gene>
    <name evidence="7" type="ORF">QTL97_04665</name>
</gene>
<protein>
    <recommendedName>
        <fullName evidence="1">Catabolite control protein A</fullName>
    </recommendedName>
</protein>
<dbReference type="PROSITE" id="PS00356">
    <property type="entry name" value="HTH_LACI_1"/>
    <property type="match status" value="1"/>
</dbReference>
<dbReference type="SMART" id="SM00354">
    <property type="entry name" value="HTH_LACI"/>
    <property type="match status" value="1"/>
</dbReference>
<reference evidence="7 8" key="1">
    <citation type="submission" date="2023-06" db="EMBL/GenBank/DDBJ databases">
        <title>Sporosarcina sp. nov., isolated from Korean traditional fermented seafood 'Jeotgal'.</title>
        <authorList>
            <person name="Yang A.I."/>
            <person name="Shin N.-R."/>
        </authorList>
    </citation>
    <scope>NUCLEOTIDE SEQUENCE [LARGE SCALE GENOMIC DNA]</scope>
    <source>
        <strain evidence="7 8">KCTC43456</strain>
    </source>
</reference>
<evidence type="ECO:0000313" key="8">
    <source>
        <dbReference type="Proteomes" id="UP001271648"/>
    </source>
</evidence>
<dbReference type="EMBL" id="JAUBDJ010000002">
    <property type="protein sequence ID" value="MDW0116215.1"/>
    <property type="molecule type" value="Genomic_DNA"/>
</dbReference>
<dbReference type="InterPro" id="IPR046335">
    <property type="entry name" value="LacI/GalR-like_sensor"/>
</dbReference>
<dbReference type="Pfam" id="PF13377">
    <property type="entry name" value="Peripla_BP_3"/>
    <property type="match status" value="1"/>
</dbReference>
<evidence type="ECO:0000256" key="4">
    <source>
        <dbReference type="ARBA" id="ARBA00023163"/>
    </source>
</evidence>
<dbReference type="Gene3D" id="1.10.260.40">
    <property type="entry name" value="lambda repressor-like DNA-binding domains"/>
    <property type="match status" value="1"/>
</dbReference>
<dbReference type="InterPro" id="IPR010982">
    <property type="entry name" value="Lambda_DNA-bd_dom_sf"/>
</dbReference>
<dbReference type="InterPro" id="IPR028082">
    <property type="entry name" value="Peripla_BP_I"/>
</dbReference>
<keyword evidence="4" id="KW-0804">Transcription</keyword>
<dbReference type="CDD" id="cd06267">
    <property type="entry name" value="PBP1_LacI_sugar_binding-like"/>
    <property type="match status" value="1"/>
</dbReference>
<dbReference type="Gene3D" id="3.40.50.2300">
    <property type="match status" value="2"/>
</dbReference>
<evidence type="ECO:0000256" key="3">
    <source>
        <dbReference type="ARBA" id="ARBA00023125"/>
    </source>
</evidence>
<keyword evidence="2" id="KW-0805">Transcription regulation</keyword>
<sequence>MKNKVTIKDVAKYAGVSPSTVSRVLNNYLHIKPDKRQKVEEAIKELNFEPNEIARSLITNKSKTIGLVVDDISNPFFSETSKVIILKARQLGYEILIYDTSGEEDLKKTLKFLLSRNLSGIIVGSVSRYDQNFEELVGESIPVVYFNRKPEKSNFFSVTMDNKKGSKMTISHLIQKGHSRIAFIGGPFEYSTYYDRYLGYYESINEFGLTIDEELILKGKPTNDYIQNFVTRILSKPDRPTAIVASTDQIAITVLDAIEKNNFRVPNDVAVIGFDNIQVSSNPYIGLTTISQQKSKMAELALNTLILLIEKNLKETPEDVVISPKLITRKTT</sequence>
<evidence type="ECO:0000259" key="5">
    <source>
        <dbReference type="PROSITE" id="PS50932"/>
    </source>
</evidence>
<dbReference type="InterPro" id="IPR001387">
    <property type="entry name" value="Cro/C1-type_HTH"/>
</dbReference>
<dbReference type="Pfam" id="PF00356">
    <property type="entry name" value="LacI"/>
    <property type="match status" value="1"/>
</dbReference>
<evidence type="ECO:0000313" key="7">
    <source>
        <dbReference type="EMBL" id="MDW0116215.1"/>
    </source>
</evidence>
<dbReference type="RefSeq" id="WP_283732908.1">
    <property type="nucleotide sequence ID" value="NZ_CP125968.1"/>
</dbReference>
<dbReference type="PANTHER" id="PTHR30146">
    <property type="entry name" value="LACI-RELATED TRANSCRIPTIONAL REPRESSOR"/>
    <property type="match status" value="1"/>
</dbReference>
<keyword evidence="8" id="KW-1185">Reference proteome</keyword>
<feature type="domain" description="HTH lacI-type" evidence="5">
    <location>
        <begin position="5"/>
        <end position="59"/>
    </location>
</feature>
<dbReference type="PROSITE" id="PS50943">
    <property type="entry name" value="HTH_CROC1"/>
    <property type="match status" value="1"/>
</dbReference>
<keyword evidence="3 7" id="KW-0238">DNA-binding</keyword>
<dbReference type="FunFam" id="1.10.260.40:FF:000002">
    <property type="entry name" value="HTH-type transcriptional repressor PurR"/>
    <property type="match status" value="1"/>
</dbReference>
<dbReference type="InterPro" id="IPR000843">
    <property type="entry name" value="HTH_LacI"/>
</dbReference>
<organism evidence="7 8">
    <name type="scientific">Sporosarcina thermotolerans</name>
    <dbReference type="NCBI Taxonomy" id="633404"/>
    <lineage>
        <taxon>Bacteria</taxon>
        <taxon>Bacillati</taxon>
        <taxon>Bacillota</taxon>
        <taxon>Bacilli</taxon>
        <taxon>Bacillales</taxon>
        <taxon>Caryophanaceae</taxon>
        <taxon>Sporosarcina</taxon>
    </lineage>
</organism>
<evidence type="ECO:0000259" key="6">
    <source>
        <dbReference type="PROSITE" id="PS50943"/>
    </source>
</evidence>
<dbReference type="GO" id="GO:0000976">
    <property type="term" value="F:transcription cis-regulatory region binding"/>
    <property type="evidence" value="ECO:0007669"/>
    <property type="project" value="TreeGrafter"/>
</dbReference>